<keyword evidence="9" id="KW-0479">Metal-binding</keyword>
<keyword evidence="10" id="KW-0547">Nucleotide-binding</keyword>
<evidence type="ECO:0000256" key="17">
    <source>
        <dbReference type="ARBA" id="ARBA00023014"/>
    </source>
</evidence>
<dbReference type="InterPro" id="IPR047187">
    <property type="entry name" value="SF1_C_Upf1"/>
</dbReference>
<keyword evidence="28" id="KW-1185">Reference proteome</keyword>
<dbReference type="PANTHER" id="PTHR43788:SF8">
    <property type="entry name" value="DNA-BINDING PROTEIN SMUBP-2"/>
    <property type="match status" value="1"/>
</dbReference>
<comment type="cofactor">
    <cofactor evidence="1">
        <name>[4Fe-4S] cluster</name>
        <dbReference type="ChEBI" id="CHEBI:49883"/>
    </cofactor>
</comment>
<feature type="compositionally biased region" description="Polar residues" evidence="23">
    <location>
        <begin position="58"/>
        <end position="75"/>
    </location>
</feature>
<dbReference type="GO" id="GO:0006260">
    <property type="term" value="P:DNA replication"/>
    <property type="evidence" value="ECO:0007669"/>
    <property type="project" value="UniProtKB-KW"/>
</dbReference>
<evidence type="ECO:0000256" key="7">
    <source>
        <dbReference type="ARBA" id="ARBA00022705"/>
    </source>
</evidence>
<keyword evidence="8" id="KW-0540">Nuclease</keyword>
<keyword evidence="14" id="KW-0347">Helicase</keyword>
<dbReference type="InterPro" id="IPR014808">
    <property type="entry name" value="DNA_replication_fac_Dna2_N"/>
</dbReference>
<comment type="caution">
    <text evidence="27">The sequence shown here is derived from an EMBL/GenBank/DDBJ whole genome shotgun (WGS) entry which is preliminary data.</text>
</comment>
<dbReference type="SUPFAM" id="SSF52540">
    <property type="entry name" value="P-loop containing nucleoside triphosphate hydrolases"/>
    <property type="match status" value="1"/>
</dbReference>
<dbReference type="InterPro" id="IPR026851">
    <property type="entry name" value="Dna2/JHS1_DEXXQ-box"/>
</dbReference>
<dbReference type="Gene3D" id="3.40.50.300">
    <property type="entry name" value="P-loop containing nucleotide triphosphate hydrolases"/>
    <property type="match status" value="2"/>
</dbReference>
<dbReference type="InterPro" id="IPR011604">
    <property type="entry name" value="PDDEXK-like_dom_sf"/>
</dbReference>
<dbReference type="EC" id="3.6.4.12" evidence="4"/>
<organism evidence="27 28">
    <name type="scientific">Marasmius oreades</name>
    <name type="common">fairy-ring Marasmius</name>
    <dbReference type="NCBI Taxonomy" id="181124"/>
    <lineage>
        <taxon>Eukaryota</taxon>
        <taxon>Fungi</taxon>
        <taxon>Dikarya</taxon>
        <taxon>Basidiomycota</taxon>
        <taxon>Agaricomycotina</taxon>
        <taxon>Agaricomycetes</taxon>
        <taxon>Agaricomycetidae</taxon>
        <taxon>Agaricales</taxon>
        <taxon>Marasmiineae</taxon>
        <taxon>Marasmiaceae</taxon>
        <taxon>Marasmius</taxon>
    </lineage>
</organism>
<dbReference type="InterPro" id="IPR027417">
    <property type="entry name" value="P-loop_NTPase"/>
</dbReference>
<dbReference type="GO" id="GO:0043139">
    <property type="term" value="F:5'-3' DNA helicase activity"/>
    <property type="evidence" value="ECO:0007669"/>
    <property type="project" value="TreeGrafter"/>
</dbReference>
<keyword evidence="11" id="KW-0255">Endonuclease</keyword>
<dbReference type="InterPro" id="IPR041677">
    <property type="entry name" value="DNA2/NAM7_AAA_11"/>
</dbReference>
<evidence type="ECO:0000256" key="10">
    <source>
        <dbReference type="ARBA" id="ARBA00022741"/>
    </source>
</evidence>
<evidence type="ECO:0000256" key="1">
    <source>
        <dbReference type="ARBA" id="ARBA00001966"/>
    </source>
</evidence>
<evidence type="ECO:0000256" key="9">
    <source>
        <dbReference type="ARBA" id="ARBA00022723"/>
    </source>
</evidence>
<evidence type="ECO:0000256" key="4">
    <source>
        <dbReference type="ARBA" id="ARBA00012551"/>
    </source>
</evidence>
<dbReference type="AlphaFoldDB" id="A0A9P7S4Q8"/>
<evidence type="ECO:0000256" key="21">
    <source>
        <dbReference type="ARBA" id="ARBA00023268"/>
    </source>
</evidence>
<dbReference type="GO" id="GO:0005524">
    <property type="term" value="F:ATP binding"/>
    <property type="evidence" value="ECO:0007669"/>
    <property type="project" value="UniProtKB-KW"/>
</dbReference>
<evidence type="ECO:0000256" key="6">
    <source>
        <dbReference type="ARBA" id="ARBA00022485"/>
    </source>
</evidence>
<evidence type="ECO:0000256" key="22">
    <source>
        <dbReference type="ARBA" id="ARBA00047995"/>
    </source>
</evidence>
<evidence type="ECO:0000256" key="18">
    <source>
        <dbReference type="ARBA" id="ARBA00023125"/>
    </source>
</evidence>
<dbReference type="OrthoDB" id="6513042at2759"/>
<dbReference type="GO" id="GO:0016787">
    <property type="term" value="F:hydrolase activity"/>
    <property type="evidence" value="ECO:0007669"/>
    <property type="project" value="UniProtKB-KW"/>
</dbReference>
<name>A0A9P7S4Q8_9AGAR</name>
<dbReference type="FunFam" id="3.40.50.300:FF:001170">
    <property type="entry name" value="DNA replication helicase Dna2"/>
    <property type="match status" value="1"/>
</dbReference>
<dbReference type="CDD" id="cd18808">
    <property type="entry name" value="SF1_C_Upf1"/>
    <property type="match status" value="1"/>
</dbReference>
<comment type="similarity">
    <text evidence="3">Belongs to the DNA2/NAM7 helicase family.</text>
</comment>
<keyword evidence="20" id="KW-0539">Nucleus</keyword>
<evidence type="ECO:0000256" key="20">
    <source>
        <dbReference type="ARBA" id="ARBA00023242"/>
    </source>
</evidence>
<evidence type="ECO:0000259" key="24">
    <source>
        <dbReference type="Pfam" id="PF08696"/>
    </source>
</evidence>
<keyword evidence="16" id="KW-0408">Iron</keyword>
<feature type="domain" description="DNA replication factor Dna2 N-terminal" evidence="24">
    <location>
        <begin position="155"/>
        <end position="365"/>
    </location>
</feature>
<dbReference type="Gene3D" id="3.90.320.10">
    <property type="match status" value="1"/>
</dbReference>
<keyword evidence="18" id="KW-0238">DNA-binding</keyword>
<dbReference type="EMBL" id="CM032183">
    <property type="protein sequence ID" value="KAG7095095.1"/>
    <property type="molecule type" value="Genomic_DNA"/>
</dbReference>
<evidence type="ECO:0000256" key="8">
    <source>
        <dbReference type="ARBA" id="ARBA00022722"/>
    </source>
</evidence>
<feature type="region of interest" description="Disordered" evidence="23">
    <location>
        <begin position="25"/>
        <end position="75"/>
    </location>
</feature>
<feature type="region of interest" description="Disordered" evidence="23">
    <location>
        <begin position="98"/>
        <end position="125"/>
    </location>
</feature>
<keyword evidence="13" id="KW-0378">Hydrolase</keyword>
<evidence type="ECO:0000259" key="26">
    <source>
        <dbReference type="Pfam" id="PF13087"/>
    </source>
</evidence>
<feature type="domain" description="DNA2/NAM7 helicase-like C-terminal" evidence="26">
    <location>
        <begin position="911"/>
        <end position="1124"/>
    </location>
</feature>
<dbReference type="GO" id="GO:0051539">
    <property type="term" value="F:4 iron, 4 sulfur cluster binding"/>
    <property type="evidence" value="ECO:0007669"/>
    <property type="project" value="UniProtKB-KW"/>
</dbReference>
<feature type="domain" description="DNA2/NAM7 helicase helicase" evidence="25">
    <location>
        <begin position="733"/>
        <end position="829"/>
    </location>
</feature>
<dbReference type="Proteomes" id="UP001049176">
    <property type="component" value="Chromosome 3"/>
</dbReference>
<dbReference type="GO" id="GO:0017116">
    <property type="term" value="F:single-stranded DNA helicase activity"/>
    <property type="evidence" value="ECO:0007669"/>
    <property type="project" value="InterPro"/>
</dbReference>
<evidence type="ECO:0000313" key="27">
    <source>
        <dbReference type="EMBL" id="KAG7095095.1"/>
    </source>
</evidence>
<evidence type="ECO:0000256" key="16">
    <source>
        <dbReference type="ARBA" id="ARBA00023004"/>
    </source>
</evidence>
<dbReference type="GO" id="GO:0005634">
    <property type="term" value="C:nucleus"/>
    <property type="evidence" value="ECO:0007669"/>
    <property type="project" value="UniProtKB-SubCell"/>
</dbReference>
<comment type="catalytic activity">
    <reaction evidence="22">
        <text>ATP + H2O = ADP + phosphate + H(+)</text>
        <dbReference type="Rhea" id="RHEA:13065"/>
        <dbReference type="ChEBI" id="CHEBI:15377"/>
        <dbReference type="ChEBI" id="CHEBI:15378"/>
        <dbReference type="ChEBI" id="CHEBI:30616"/>
        <dbReference type="ChEBI" id="CHEBI:43474"/>
        <dbReference type="ChEBI" id="CHEBI:456216"/>
        <dbReference type="EC" id="3.6.4.12"/>
    </reaction>
</comment>
<dbReference type="GO" id="GO:0046872">
    <property type="term" value="F:metal ion binding"/>
    <property type="evidence" value="ECO:0007669"/>
    <property type="project" value="UniProtKB-KW"/>
</dbReference>
<sequence>MPPINPTKAEEADFMKNLLAGLDDSFWNAVPTPDPSPTKKNKEATGNLPRTPVKGSKHTCSQSTPILSKSSPSKLQDSAAEELMKGVEGWDWDMNYEISPKKPSPKKSKVSPAQPLLPKSPNYTTTSATRCTVETVLETELEGKTSKQMVVKVSASEERRSVSLEDHWALTDVRPGDVVNILGDFVPISASSSVTSSITVSSKQNNLILHPDTLITSTALSTAAHCRRKALLSGLIRSSTDTTPSLVWGHILHTVFQICLGAKRWDDAWLEQQIDEVVRNNLADLVRIEMSVEMARSQVRARAKGIQTFFERYLSIQPKPEALLSNTRASRDQTALLAISELLAVEEDIWSPTYGLKGKIDATVQTTISEPQFFSAQPFLIHGPKPLEIKTGRSLGIMEHRAQTMLYTLLAQERYRIEVTSGLLFYTQNDEVVQVPASRNELRDLFLARNEIAAYLKRRQFNVKSHTESTFAEPFLPPTIDDERTCKRCYSIDSCMLYRKAVEGVEDTSSPIADAYLLKTGHLTSSQAAFFKDWEHLLSLEEQDIHRFRKEIWTMKAEERDSKGRCFSFMTLDPSFEPPPPVHSGARERKIHTYTYRFHRAPGSPRSTSFLNGLLDANDPVTVSVEPNLVALAHGYILSLTTTEVIIGVDHDLSLEHIRSRLKVTDPNQTIIYRIDRDDLQVGMSRIRDNLAQLFYADGDTRRLELVVNLRKPYFHDPSALSLPPAVSKYTAHLNSHQRQALMKVLTAQDYALILGMPGTGKTTVIAALINILVEMGKTVLLTSYTHSAVDTILVKLKDDADFSILRLGNLDKVHPDVRHLTLNGRVPATTVEQLEHQLMTPPVVATTCLSIDHAVFTRRKFDYCIVDEASQITLPSCLGPLRFADKFVLVGDHFQLPPLVRNPLARKGGLDVSLFRRLSDTHPESVANLAYQYRMNADIMLLSNRLIYGNRLRCGSEEVARQSLVLPNKSFLQSLHRETSTCSSGDCWIEKLMSESCHAIFVDTDRVSCRDTKIGDLVQNEGEANIVYQITEALIQCGIQPSQLGIISLYRQQIKLLSQRLTSHSGIEFMTADKSQGRDKDCIIISLVRSNSSGSVGDLVKDWRRMNVSFTRARSKLILVGSRKTLSTAELLNEFFILMEEKDWILQLPPGADTVHDGIFVDALPGSPSGKRNTSEDVSKEIAMSERPNKKQKKSDGLLRGRPILQDLVNDTR</sequence>
<feature type="region of interest" description="Disordered" evidence="23">
    <location>
        <begin position="1165"/>
        <end position="1214"/>
    </location>
</feature>
<dbReference type="KEGG" id="more:E1B28_005882"/>
<keyword evidence="19" id="KW-0234">DNA repair</keyword>
<evidence type="ECO:0000256" key="3">
    <source>
        <dbReference type="ARBA" id="ARBA00007913"/>
    </source>
</evidence>
<dbReference type="RefSeq" id="XP_043011565.1">
    <property type="nucleotide sequence ID" value="XM_043150477.1"/>
</dbReference>
<dbReference type="InterPro" id="IPR050534">
    <property type="entry name" value="Coronavir_polyprotein_1ab"/>
</dbReference>
<dbReference type="Pfam" id="PF08696">
    <property type="entry name" value="Dna2"/>
    <property type="match status" value="1"/>
</dbReference>
<dbReference type="PANTHER" id="PTHR43788">
    <property type="entry name" value="DNA2/NAM7 HELICASE FAMILY MEMBER"/>
    <property type="match status" value="1"/>
</dbReference>
<keyword evidence="6" id="KW-0004">4Fe-4S</keyword>
<evidence type="ECO:0000256" key="11">
    <source>
        <dbReference type="ARBA" id="ARBA00022759"/>
    </source>
</evidence>
<protein>
    <recommendedName>
        <fullName evidence="5">DNA replication ATP-dependent helicase/nuclease DNA2</fullName>
        <ecNumber evidence="4">3.6.4.12</ecNumber>
    </recommendedName>
</protein>
<evidence type="ECO:0000256" key="19">
    <source>
        <dbReference type="ARBA" id="ARBA00023204"/>
    </source>
</evidence>
<proteinExistence type="inferred from homology"/>
<keyword evidence="12" id="KW-0227">DNA damage</keyword>
<dbReference type="FunFam" id="3.40.50.300:FF:000789">
    <property type="entry name" value="DNA replication ATP-dependent helicase/nuclease DNA2"/>
    <property type="match status" value="1"/>
</dbReference>
<gene>
    <name evidence="27" type="ORF">E1B28_005882</name>
</gene>
<keyword evidence="17" id="KW-0411">Iron-sulfur</keyword>
<dbReference type="GO" id="GO:0004519">
    <property type="term" value="F:endonuclease activity"/>
    <property type="evidence" value="ECO:0007669"/>
    <property type="project" value="UniProtKB-KW"/>
</dbReference>
<dbReference type="CDD" id="cd18041">
    <property type="entry name" value="DEXXQc_DNA2"/>
    <property type="match status" value="1"/>
</dbReference>
<evidence type="ECO:0000256" key="23">
    <source>
        <dbReference type="SAM" id="MobiDB-lite"/>
    </source>
</evidence>
<feature type="domain" description="DNA2/NAM7 helicase helicase" evidence="25">
    <location>
        <begin position="839"/>
        <end position="901"/>
    </location>
</feature>
<dbReference type="Pfam" id="PF13086">
    <property type="entry name" value="AAA_11"/>
    <property type="match status" value="2"/>
</dbReference>
<dbReference type="GO" id="GO:0003677">
    <property type="term" value="F:DNA binding"/>
    <property type="evidence" value="ECO:0007669"/>
    <property type="project" value="UniProtKB-KW"/>
</dbReference>
<evidence type="ECO:0000256" key="12">
    <source>
        <dbReference type="ARBA" id="ARBA00022763"/>
    </source>
</evidence>
<keyword evidence="7" id="KW-0235">DNA replication</keyword>
<keyword evidence="21" id="KW-0511">Multifunctional enzyme</keyword>
<evidence type="ECO:0000259" key="25">
    <source>
        <dbReference type="Pfam" id="PF13086"/>
    </source>
</evidence>
<evidence type="ECO:0000256" key="13">
    <source>
        <dbReference type="ARBA" id="ARBA00022801"/>
    </source>
</evidence>
<evidence type="ECO:0000313" key="28">
    <source>
        <dbReference type="Proteomes" id="UP001049176"/>
    </source>
</evidence>
<evidence type="ECO:0000256" key="2">
    <source>
        <dbReference type="ARBA" id="ARBA00004123"/>
    </source>
</evidence>
<dbReference type="InterPro" id="IPR041679">
    <property type="entry name" value="DNA2/NAM7-like_C"/>
</dbReference>
<dbReference type="GO" id="GO:0006281">
    <property type="term" value="P:DNA repair"/>
    <property type="evidence" value="ECO:0007669"/>
    <property type="project" value="UniProtKB-KW"/>
</dbReference>
<evidence type="ECO:0000256" key="14">
    <source>
        <dbReference type="ARBA" id="ARBA00022806"/>
    </source>
</evidence>
<evidence type="ECO:0000256" key="15">
    <source>
        <dbReference type="ARBA" id="ARBA00022840"/>
    </source>
</evidence>
<dbReference type="GeneID" id="66074958"/>
<dbReference type="Pfam" id="PF13087">
    <property type="entry name" value="AAA_12"/>
    <property type="match status" value="1"/>
</dbReference>
<feature type="compositionally biased region" description="Basic and acidic residues" evidence="23">
    <location>
        <begin position="1174"/>
        <end position="1200"/>
    </location>
</feature>
<accession>A0A9P7S4Q8</accession>
<comment type="subcellular location">
    <subcellularLocation>
        <location evidence="2">Nucleus</location>
    </subcellularLocation>
</comment>
<reference evidence="27" key="1">
    <citation type="journal article" date="2021" name="Genome Biol. Evol.">
        <title>The assembled and annotated genome of the fairy-ring fungus Marasmius oreades.</title>
        <authorList>
            <person name="Hiltunen M."/>
            <person name="Ament-Velasquez S.L."/>
            <person name="Johannesson H."/>
        </authorList>
    </citation>
    <scope>NUCLEOTIDE SEQUENCE</scope>
    <source>
        <strain evidence="27">03SP1</strain>
    </source>
</reference>
<evidence type="ECO:0000256" key="5">
    <source>
        <dbReference type="ARBA" id="ARBA00021516"/>
    </source>
</evidence>
<keyword evidence="15" id="KW-0067">ATP-binding</keyword>
<dbReference type="CDD" id="cd22318">
    <property type="entry name" value="DNA2_N-like"/>
    <property type="match status" value="1"/>
</dbReference>